<dbReference type="SMART" id="SM00530">
    <property type="entry name" value="HTH_XRE"/>
    <property type="match status" value="1"/>
</dbReference>
<dbReference type="InterPro" id="IPR001387">
    <property type="entry name" value="Cro/C1-type_HTH"/>
</dbReference>
<reference evidence="2" key="2">
    <citation type="submission" date="2020-09" db="EMBL/GenBank/DDBJ databases">
        <authorList>
            <person name="Sun Q."/>
            <person name="Zhou Y."/>
        </authorList>
    </citation>
    <scope>NUCLEOTIDE SEQUENCE</scope>
    <source>
        <strain evidence="2">CGMCC 4.7312</strain>
    </source>
</reference>
<evidence type="ECO:0000313" key="2">
    <source>
        <dbReference type="EMBL" id="GGM27483.1"/>
    </source>
</evidence>
<dbReference type="GO" id="GO:0003677">
    <property type="term" value="F:DNA binding"/>
    <property type="evidence" value="ECO:0007669"/>
    <property type="project" value="InterPro"/>
</dbReference>
<protein>
    <recommendedName>
        <fullName evidence="1">HTH cro/C1-type domain-containing protein</fullName>
    </recommendedName>
</protein>
<proteinExistence type="predicted"/>
<dbReference type="EMBL" id="BMNB01000003">
    <property type="protein sequence ID" value="GGM27483.1"/>
    <property type="molecule type" value="Genomic_DNA"/>
</dbReference>
<dbReference type="CDD" id="cd00093">
    <property type="entry name" value="HTH_XRE"/>
    <property type="match status" value="1"/>
</dbReference>
<accession>A0A917WTU8</accession>
<sequence length="464" mass="50555">MTTVEAPNRLAALRERASLTQQEVADRLGSPVTAGQVSRWERGEVVPVPRYRRMLAQVFGVSVVELGLSSPVPRPRVGSSAEDWFVGDAQDQRVVESQNRWRATRQALNANRHALAQTAAGLYPERRLSGTGLIAGPGWIPDGPVDLGAVELVERPDAPLPALDGSEREAARLLPDQSLMRPFPRYTTAVRDLARPRLFEDRHAWRMLGVDWSQPSMAFGDTTYFQCADVFESLAHELAYADLDADGRPASHPTLRDLPFRRLVGSPFDLGRRPVMPAVSTLTVRRDGDSAEFLMHRRDPRAVAAAGGMLQVIPSGIFQPSSLLPAARAADFDLWRNIQRELAEELLGMPEADGHGQPVDYTSGPFGVLDAARADGTARVWCLGVALDALTLVGEVLTVLVVDADVFDALAYDFVDRNDEGQVVAERFPFTAEGVRGLLDSGAVAPAGAGCLELAWRWRDGLLA</sequence>
<evidence type="ECO:0000259" key="1">
    <source>
        <dbReference type="PROSITE" id="PS50943"/>
    </source>
</evidence>
<dbReference type="RefSeq" id="WP_189041072.1">
    <property type="nucleotide sequence ID" value="NZ_BMNB01000003.1"/>
</dbReference>
<keyword evidence="3" id="KW-1185">Reference proteome</keyword>
<feature type="domain" description="HTH cro/C1-type" evidence="1">
    <location>
        <begin position="10"/>
        <end position="66"/>
    </location>
</feature>
<gene>
    <name evidence="2" type="ORF">GCM10011608_10310</name>
</gene>
<dbReference type="Proteomes" id="UP000608890">
    <property type="component" value="Unassembled WGS sequence"/>
</dbReference>
<organism evidence="2 3">
    <name type="scientific">Micromonospora sonchi</name>
    <dbReference type="NCBI Taxonomy" id="1763543"/>
    <lineage>
        <taxon>Bacteria</taxon>
        <taxon>Bacillati</taxon>
        <taxon>Actinomycetota</taxon>
        <taxon>Actinomycetes</taxon>
        <taxon>Micromonosporales</taxon>
        <taxon>Micromonosporaceae</taxon>
        <taxon>Micromonospora</taxon>
    </lineage>
</organism>
<comment type="caution">
    <text evidence="2">The sequence shown here is derived from an EMBL/GenBank/DDBJ whole genome shotgun (WGS) entry which is preliminary data.</text>
</comment>
<dbReference type="PROSITE" id="PS50943">
    <property type="entry name" value="HTH_CROC1"/>
    <property type="match status" value="1"/>
</dbReference>
<dbReference type="SUPFAM" id="SSF47413">
    <property type="entry name" value="lambda repressor-like DNA-binding domains"/>
    <property type="match status" value="1"/>
</dbReference>
<dbReference type="AlphaFoldDB" id="A0A917WTU8"/>
<dbReference type="Pfam" id="PF13560">
    <property type="entry name" value="HTH_31"/>
    <property type="match status" value="1"/>
</dbReference>
<name>A0A917WTU8_9ACTN</name>
<dbReference type="InterPro" id="IPR010982">
    <property type="entry name" value="Lambda_DNA-bd_dom_sf"/>
</dbReference>
<evidence type="ECO:0000313" key="3">
    <source>
        <dbReference type="Proteomes" id="UP000608890"/>
    </source>
</evidence>
<dbReference type="Gene3D" id="1.10.260.40">
    <property type="entry name" value="lambda repressor-like DNA-binding domains"/>
    <property type="match status" value="1"/>
</dbReference>
<reference evidence="2" key="1">
    <citation type="journal article" date="2014" name="Int. J. Syst. Evol. Microbiol.">
        <title>Complete genome sequence of Corynebacterium casei LMG S-19264T (=DSM 44701T), isolated from a smear-ripened cheese.</title>
        <authorList>
            <consortium name="US DOE Joint Genome Institute (JGI-PGF)"/>
            <person name="Walter F."/>
            <person name="Albersmeier A."/>
            <person name="Kalinowski J."/>
            <person name="Ruckert C."/>
        </authorList>
    </citation>
    <scope>NUCLEOTIDE SEQUENCE</scope>
    <source>
        <strain evidence="2">CGMCC 4.7312</strain>
    </source>
</reference>